<dbReference type="HOGENOM" id="CLU_2755370_0_0_0"/>
<protein>
    <submittedName>
        <fullName evidence="2">Uncharacterized protein</fullName>
    </submittedName>
</protein>
<dbReference type="EMBL" id="CP002546">
    <property type="protein sequence ID" value="ADY58661.1"/>
    <property type="molecule type" value="Genomic_DNA"/>
</dbReference>
<proteinExistence type="predicted"/>
<gene>
    <name evidence="2" type="ordered locus">Plabr_1040</name>
</gene>
<evidence type="ECO:0000313" key="3">
    <source>
        <dbReference type="Proteomes" id="UP000006860"/>
    </source>
</evidence>
<feature type="compositionally biased region" description="Low complexity" evidence="1">
    <location>
        <begin position="43"/>
        <end position="53"/>
    </location>
</feature>
<reference evidence="3" key="1">
    <citation type="submission" date="2011-02" db="EMBL/GenBank/DDBJ databases">
        <title>The complete genome of Planctomyces brasiliensis DSM 5305.</title>
        <authorList>
            <person name="Lucas S."/>
            <person name="Copeland A."/>
            <person name="Lapidus A."/>
            <person name="Bruce D."/>
            <person name="Goodwin L."/>
            <person name="Pitluck S."/>
            <person name="Kyrpides N."/>
            <person name="Mavromatis K."/>
            <person name="Pagani I."/>
            <person name="Ivanova N."/>
            <person name="Ovchinnikova G."/>
            <person name="Lu M."/>
            <person name="Detter J.C."/>
            <person name="Han C."/>
            <person name="Land M."/>
            <person name="Hauser L."/>
            <person name="Markowitz V."/>
            <person name="Cheng J.-F."/>
            <person name="Hugenholtz P."/>
            <person name="Woyke T."/>
            <person name="Wu D."/>
            <person name="Tindall B."/>
            <person name="Pomrenke H.G."/>
            <person name="Brambilla E."/>
            <person name="Klenk H.-P."/>
            <person name="Eisen J.A."/>
        </authorList>
    </citation>
    <scope>NUCLEOTIDE SEQUENCE [LARGE SCALE GENOMIC DNA]</scope>
    <source>
        <strain evidence="3">ATCC 49424 / DSM 5305 / JCM 21570 / NBRC 103401 / IFAM 1448</strain>
    </source>
</reference>
<dbReference type="KEGG" id="pbs:Plabr_1040"/>
<evidence type="ECO:0000256" key="1">
    <source>
        <dbReference type="SAM" id="MobiDB-lite"/>
    </source>
</evidence>
<organism evidence="2 3">
    <name type="scientific">Rubinisphaera brasiliensis (strain ATCC 49424 / DSM 5305 / JCM 21570 / IAM 15109 / NBRC 103401 / IFAM 1448)</name>
    <name type="common">Planctomyces brasiliensis</name>
    <dbReference type="NCBI Taxonomy" id="756272"/>
    <lineage>
        <taxon>Bacteria</taxon>
        <taxon>Pseudomonadati</taxon>
        <taxon>Planctomycetota</taxon>
        <taxon>Planctomycetia</taxon>
        <taxon>Planctomycetales</taxon>
        <taxon>Planctomycetaceae</taxon>
        <taxon>Rubinisphaera</taxon>
    </lineage>
</organism>
<accession>F0SJX2</accession>
<name>F0SJX2_RUBBR</name>
<dbReference type="RefSeq" id="WP_013627396.1">
    <property type="nucleotide sequence ID" value="NC_015174.1"/>
</dbReference>
<dbReference type="AlphaFoldDB" id="F0SJX2"/>
<sequence>MQEHNQTIGRQPSGLRQLSCWGSAVLLCVAMAGCAHDWSPGVGSLSPGSVTSSQWEPEVDYEAERARQAE</sequence>
<feature type="region of interest" description="Disordered" evidence="1">
    <location>
        <begin position="43"/>
        <end position="70"/>
    </location>
</feature>
<keyword evidence="3" id="KW-1185">Reference proteome</keyword>
<dbReference type="Proteomes" id="UP000006860">
    <property type="component" value="Chromosome"/>
</dbReference>
<evidence type="ECO:0000313" key="2">
    <source>
        <dbReference type="EMBL" id="ADY58661.1"/>
    </source>
</evidence>